<dbReference type="EMBL" id="QOHR01000002">
    <property type="protein sequence ID" value="REC58367.1"/>
    <property type="molecule type" value="Genomic_DNA"/>
</dbReference>
<accession>A0A3D9BXW1</accession>
<dbReference type="InterPro" id="IPR029025">
    <property type="entry name" value="T3SS_substrate_exporter_C"/>
</dbReference>
<dbReference type="PANTHER" id="PTHR30531">
    <property type="entry name" value="FLAGELLAR BIOSYNTHETIC PROTEIN FLHB"/>
    <property type="match status" value="1"/>
</dbReference>
<feature type="transmembrane region" description="Helical" evidence="3">
    <location>
        <begin position="190"/>
        <end position="212"/>
    </location>
</feature>
<dbReference type="PANTHER" id="PTHR30531:SF12">
    <property type="entry name" value="FLAGELLAR BIOSYNTHETIC PROTEIN FLHB"/>
    <property type="match status" value="1"/>
</dbReference>
<feature type="transmembrane region" description="Helical" evidence="3">
    <location>
        <begin position="35"/>
        <end position="55"/>
    </location>
</feature>
<comment type="caution">
    <text evidence="4">The sequence shown here is derived from an EMBL/GenBank/DDBJ whole genome shotgun (WGS) entry which is preliminary data.</text>
</comment>
<feature type="region of interest" description="Disordered" evidence="2">
    <location>
        <begin position="226"/>
        <end position="260"/>
    </location>
</feature>
<proteinExistence type="inferred from homology"/>
<keyword evidence="5" id="KW-1185">Reference proteome</keyword>
<dbReference type="Gene3D" id="3.40.1690.10">
    <property type="entry name" value="secretion proteins EscU"/>
    <property type="match status" value="1"/>
</dbReference>
<comment type="similarity">
    <text evidence="1">Belongs to the type III secretion exporter family.</text>
</comment>
<dbReference type="GO" id="GO:0009306">
    <property type="term" value="P:protein secretion"/>
    <property type="evidence" value="ECO:0007669"/>
    <property type="project" value="InterPro"/>
</dbReference>
<organism evidence="4 5">
    <name type="scientific">Rhodosalinus sediminis</name>
    <dbReference type="NCBI Taxonomy" id="1940533"/>
    <lineage>
        <taxon>Bacteria</taxon>
        <taxon>Pseudomonadati</taxon>
        <taxon>Pseudomonadota</taxon>
        <taxon>Alphaproteobacteria</taxon>
        <taxon>Rhodobacterales</taxon>
        <taxon>Paracoccaceae</taxon>
        <taxon>Rhodosalinus</taxon>
    </lineage>
</organism>
<dbReference type="PRINTS" id="PR00950">
    <property type="entry name" value="TYPE3IMSPROT"/>
</dbReference>
<feature type="region of interest" description="Disordered" evidence="2">
    <location>
        <begin position="1"/>
        <end position="26"/>
    </location>
</feature>
<dbReference type="InterPro" id="IPR006135">
    <property type="entry name" value="T3SS_substrate_exporter"/>
</dbReference>
<keyword evidence="4" id="KW-0966">Cell projection</keyword>
<feature type="transmembrane region" description="Helical" evidence="3">
    <location>
        <begin position="150"/>
        <end position="170"/>
    </location>
</feature>
<evidence type="ECO:0000256" key="2">
    <source>
        <dbReference type="SAM" id="MobiDB-lite"/>
    </source>
</evidence>
<keyword evidence="4" id="KW-0282">Flagellum</keyword>
<evidence type="ECO:0000313" key="4">
    <source>
        <dbReference type="EMBL" id="REC58367.1"/>
    </source>
</evidence>
<reference evidence="4 5" key="1">
    <citation type="journal article" date="2017" name="Int. J. Syst. Evol. Microbiol.">
        <title>Rhodosalinus sediminis gen. nov., sp. nov., isolated from marine saltern.</title>
        <authorList>
            <person name="Guo L.Y."/>
            <person name="Ling S.K."/>
            <person name="Li C.M."/>
            <person name="Chen G.J."/>
            <person name="Du Z.J."/>
        </authorList>
    </citation>
    <scope>NUCLEOTIDE SEQUENCE [LARGE SCALE GENOMIC DNA]</scope>
    <source>
        <strain evidence="4 5">WDN1C137</strain>
    </source>
</reference>
<evidence type="ECO:0000313" key="5">
    <source>
        <dbReference type="Proteomes" id="UP000257131"/>
    </source>
</evidence>
<dbReference type="RefSeq" id="WP_115978111.1">
    <property type="nucleotide sequence ID" value="NZ_QOHR01000002.1"/>
</dbReference>
<dbReference type="Pfam" id="PF01312">
    <property type="entry name" value="Bac_export_2"/>
    <property type="match status" value="1"/>
</dbReference>
<dbReference type="Proteomes" id="UP000257131">
    <property type="component" value="Unassembled WGS sequence"/>
</dbReference>
<dbReference type="OrthoDB" id="9807950at2"/>
<keyword evidence="3" id="KW-1133">Transmembrane helix</keyword>
<protein>
    <submittedName>
        <fullName evidence="4">Flagellar type III secretion system protein FlhB</fullName>
    </submittedName>
</protein>
<keyword evidence="3" id="KW-0472">Membrane</keyword>
<dbReference type="GO" id="GO:0005886">
    <property type="term" value="C:plasma membrane"/>
    <property type="evidence" value="ECO:0007669"/>
    <property type="project" value="TreeGrafter"/>
</dbReference>
<dbReference type="SUPFAM" id="SSF160544">
    <property type="entry name" value="EscU C-terminal domain-like"/>
    <property type="match status" value="1"/>
</dbReference>
<keyword evidence="4" id="KW-0969">Cilium</keyword>
<name>A0A3D9BXW1_9RHOB</name>
<gene>
    <name evidence="4" type="ORF">DRV84_02025</name>
</gene>
<dbReference type="AlphaFoldDB" id="A0A3D9BXW1"/>
<evidence type="ECO:0000256" key="1">
    <source>
        <dbReference type="ARBA" id="ARBA00010690"/>
    </source>
</evidence>
<feature type="transmembrane region" description="Helical" evidence="3">
    <location>
        <begin position="90"/>
        <end position="118"/>
    </location>
</feature>
<feature type="compositionally biased region" description="Basic and acidic residues" evidence="2">
    <location>
        <begin position="8"/>
        <end position="26"/>
    </location>
</feature>
<keyword evidence="3" id="KW-0812">Transmembrane</keyword>
<sequence length="387" mass="41516">MAEENEDGQEKTEEPTPRRLEKAREEGQVLSSKEVFVFVGMAAATLMLGAGLSYLPEVSSGWGGYLRFAGPERLDAQIAARGRAALELCLWIGLLVGVPLTALTLLAQAAMGGGLTFAAKALQPKPSKLDPLKGLKRMVSMKALVELTKAVLKVALLIGAALVVLVPALPRLDALIFATSAEAMDVFGGVTVRVLGALCVGLLAIAAVDLAWQIHSHFKQLRMTRQEVKDERKQTEGSPEVKGEVRRRQMDASRKGAERRRALDDLPAATSIVTNPAHFAVAMRYVPGETEAPVVVALGDGALAHRIVEIGGRAQVPVMRVPLLARALYFTAEIGAPIPEDLYAAVAVIEAHVQRLEHGLASELPEIEVPASMRFDEHGYPLEGEKP</sequence>
<evidence type="ECO:0000256" key="3">
    <source>
        <dbReference type="SAM" id="Phobius"/>
    </source>
</evidence>